<organism evidence="1 2">
    <name type="scientific">Embleya scabrispora</name>
    <dbReference type="NCBI Taxonomy" id="159449"/>
    <lineage>
        <taxon>Bacteria</taxon>
        <taxon>Bacillati</taxon>
        <taxon>Actinomycetota</taxon>
        <taxon>Actinomycetes</taxon>
        <taxon>Kitasatosporales</taxon>
        <taxon>Streptomycetaceae</taxon>
        <taxon>Embleya</taxon>
    </lineage>
</organism>
<keyword evidence="2" id="KW-1185">Reference proteome</keyword>
<evidence type="ECO:0000313" key="1">
    <source>
        <dbReference type="EMBL" id="OPC76944.1"/>
    </source>
</evidence>
<gene>
    <name evidence="1" type="ORF">B4N89_40840</name>
</gene>
<sequence length="61" mass="6769">MCVIELGGLLPQLTAVRVEHVVASADTLRVRALTSGGWSRRLRWRRRGRPVPGFCAPCIAR</sequence>
<proteinExistence type="predicted"/>
<comment type="caution">
    <text evidence="1">The sequence shown here is derived from an EMBL/GenBank/DDBJ whole genome shotgun (WGS) entry which is preliminary data.</text>
</comment>
<evidence type="ECO:0000313" key="2">
    <source>
        <dbReference type="Proteomes" id="UP000190037"/>
    </source>
</evidence>
<accession>A0A1T3NJH0</accession>
<protein>
    <submittedName>
        <fullName evidence="1">Uncharacterized protein</fullName>
    </submittedName>
</protein>
<dbReference type="Proteomes" id="UP000190037">
    <property type="component" value="Unassembled WGS sequence"/>
</dbReference>
<name>A0A1T3NJH0_9ACTN</name>
<reference evidence="1 2" key="1">
    <citation type="submission" date="2017-03" db="EMBL/GenBank/DDBJ databases">
        <title>Draft genome sequence of Streptomyces scabrisporus NF3, endophyte isolated from Amphipterygium adstringens.</title>
        <authorList>
            <person name="Vazquez M."/>
            <person name="Ceapa C.D."/>
            <person name="Rodriguez Luna D."/>
            <person name="Sanchez Esquivel S."/>
        </authorList>
    </citation>
    <scope>NUCLEOTIDE SEQUENCE [LARGE SCALE GENOMIC DNA]</scope>
    <source>
        <strain evidence="1 2">NF3</strain>
    </source>
</reference>
<dbReference type="EMBL" id="MWQN01000004">
    <property type="protein sequence ID" value="OPC76944.1"/>
    <property type="molecule type" value="Genomic_DNA"/>
</dbReference>
<dbReference type="AlphaFoldDB" id="A0A1T3NJH0"/>